<comment type="caution">
    <text evidence="5">The sequence shown here is derived from an EMBL/GenBank/DDBJ whole genome shotgun (WGS) entry which is preliminary data.</text>
</comment>
<gene>
    <name evidence="3" type="ORF">BLS_001410</name>
    <name evidence="5" type="ORF">EG327_004924</name>
    <name evidence="4" type="ORF">EG328_002236</name>
</gene>
<evidence type="ECO:0000313" key="3">
    <source>
        <dbReference type="EMBL" id="KAE9977427.1"/>
    </source>
</evidence>
<dbReference type="AlphaFoldDB" id="A0A8H3VR25"/>
<dbReference type="OrthoDB" id="10452982at2759"/>
<proteinExistence type="predicted"/>
<keyword evidence="7" id="KW-1185">Reference proteome</keyword>
<sequence length="105" mass="10482">MQFSTILALLFTTVLASPTPQPQNYDIGGSFGNLVAEGAHQAGHLTGDIVNGVAAVPKVAAGGLAGLMDAASGIMKGADNVVGWGNHGSQGRPGEVKGQRPAPGY</sequence>
<dbReference type="Proteomes" id="UP000433883">
    <property type="component" value="Unassembled WGS sequence"/>
</dbReference>
<dbReference type="EMBL" id="WNWQ01000131">
    <property type="protein sequence ID" value="KAE9977427.1"/>
    <property type="molecule type" value="Genomic_DNA"/>
</dbReference>
<evidence type="ECO:0000313" key="5">
    <source>
        <dbReference type="EMBL" id="KAE9993440.1"/>
    </source>
</evidence>
<name>A0A8H3VR25_VENIN</name>
<evidence type="ECO:0000313" key="7">
    <source>
        <dbReference type="Proteomes" id="UP000490939"/>
    </source>
</evidence>
<protein>
    <submittedName>
        <fullName evidence="5">Uncharacterized protein</fullName>
    </submittedName>
</protein>
<evidence type="ECO:0000256" key="1">
    <source>
        <dbReference type="SAM" id="MobiDB-lite"/>
    </source>
</evidence>
<organism evidence="5 7">
    <name type="scientific">Venturia inaequalis</name>
    <name type="common">Apple scab fungus</name>
    <dbReference type="NCBI Taxonomy" id="5025"/>
    <lineage>
        <taxon>Eukaryota</taxon>
        <taxon>Fungi</taxon>
        <taxon>Dikarya</taxon>
        <taxon>Ascomycota</taxon>
        <taxon>Pezizomycotina</taxon>
        <taxon>Dothideomycetes</taxon>
        <taxon>Pleosporomycetidae</taxon>
        <taxon>Venturiales</taxon>
        <taxon>Venturiaceae</taxon>
        <taxon>Venturia</taxon>
    </lineage>
</organism>
<evidence type="ECO:0000256" key="2">
    <source>
        <dbReference type="SAM" id="SignalP"/>
    </source>
</evidence>
<evidence type="ECO:0000313" key="4">
    <source>
        <dbReference type="EMBL" id="KAE9987595.1"/>
    </source>
</evidence>
<dbReference type="EMBL" id="WNWR01000029">
    <property type="protein sequence ID" value="KAE9993440.1"/>
    <property type="molecule type" value="Genomic_DNA"/>
</dbReference>
<accession>A0A8H3VR25</accession>
<feature type="region of interest" description="Disordered" evidence="1">
    <location>
        <begin position="83"/>
        <end position="105"/>
    </location>
</feature>
<reference evidence="5 7" key="1">
    <citation type="submission" date="2019-07" db="EMBL/GenBank/DDBJ databases">
        <title>Venturia inaequalis Genome Resource.</title>
        <authorList>
            <person name="Lichtner F.J."/>
        </authorList>
    </citation>
    <scope>NUCLEOTIDE SEQUENCE [LARGE SCALE GENOMIC DNA]</scope>
    <source>
        <strain evidence="4 6">120213</strain>
        <strain evidence="3">Bline_iso_100314</strain>
        <strain evidence="5 7">DMI_063113</strain>
    </source>
</reference>
<dbReference type="Proteomes" id="UP000447873">
    <property type="component" value="Unassembled WGS sequence"/>
</dbReference>
<feature type="chain" id="PRO_5044690938" evidence="2">
    <location>
        <begin position="17"/>
        <end position="105"/>
    </location>
</feature>
<feature type="signal peptide" evidence="2">
    <location>
        <begin position="1"/>
        <end position="16"/>
    </location>
</feature>
<dbReference type="Proteomes" id="UP000490939">
    <property type="component" value="Unassembled WGS sequence"/>
</dbReference>
<keyword evidence="2" id="KW-0732">Signal</keyword>
<evidence type="ECO:0000313" key="6">
    <source>
        <dbReference type="Proteomes" id="UP000447873"/>
    </source>
</evidence>
<dbReference type="EMBL" id="WNWS01000016">
    <property type="protein sequence ID" value="KAE9987595.1"/>
    <property type="molecule type" value="Genomic_DNA"/>
</dbReference>